<dbReference type="InterPro" id="IPR010982">
    <property type="entry name" value="Lambda_DNA-bd_dom_sf"/>
</dbReference>
<organism evidence="2 3">
    <name type="scientific">Candidatus Kaiserbacteria bacterium RIFCSPHIGHO2_02_FULL_50_50</name>
    <dbReference type="NCBI Taxonomy" id="1798492"/>
    <lineage>
        <taxon>Bacteria</taxon>
        <taxon>Candidatus Kaiseribacteriota</taxon>
    </lineage>
</organism>
<name>A0A1F6DES6_9BACT</name>
<dbReference type="SMART" id="SM00530">
    <property type="entry name" value="HTH_XRE"/>
    <property type="match status" value="1"/>
</dbReference>
<dbReference type="InterPro" id="IPR001387">
    <property type="entry name" value="Cro/C1-type_HTH"/>
</dbReference>
<dbReference type="GO" id="GO:0003677">
    <property type="term" value="F:DNA binding"/>
    <property type="evidence" value="ECO:0007669"/>
    <property type="project" value="InterPro"/>
</dbReference>
<dbReference type="Gene3D" id="1.10.260.40">
    <property type="entry name" value="lambda repressor-like DNA-binding domains"/>
    <property type="match status" value="1"/>
</dbReference>
<comment type="caution">
    <text evidence="2">The sequence shown here is derived from an EMBL/GenBank/DDBJ whole genome shotgun (WGS) entry which is preliminary data.</text>
</comment>
<reference evidence="2 3" key="1">
    <citation type="journal article" date="2016" name="Nat. Commun.">
        <title>Thousands of microbial genomes shed light on interconnected biogeochemical processes in an aquifer system.</title>
        <authorList>
            <person name="Anantharaman K."/>
            <person name="Brown C.T."/>
            <person name="Hug L.A."/>
            <person name="Sharon I."/>
            <person name="Castelle C.J."/>
            <person name="Probst A.J."/>
            <person name="Thomas B.C."/>
            <person name="Singh A."/>
            <person name="Wilkins M.J."/>
            <person name="Karaoz U."/>
            <person name="Brodie E.L."/>
            <person name="Williams K.H."/>
            <person name="Hubbard S.S."/>
            <person name="Banfield J.F."/>
        </authorList>
    </citation>
    <scope>NUCLEOTIDE SEQUENCE [LARGE SCALE GENOMIC DNA]</scope>
</reference>
<dbReference type="STRING" id="1798492.A3C89_03210"/>
<feature type="domain" description="HTH cro/C1-type" evidence="1">
    <location>
        <begin position="17"/>
        <end position="71"/>
    </location>
</feature>
<proteinExistence type="predicted"/>
<dbReference type="CDD" id="cd00093">
    <property type="entry name" value="HTH_XRE"/>
    <property type="match status" value="1"/>
</dbReference>
<gene>
    <name evidence="2" type="ORF">A3C89_03210</name>
</gene>
<sequence>MKKASYKKEYVAFAQRLRAARLEAGLTQVELAHRLKRPQSYVSNIESGQQRLDVVELKYFAEVCEKPVTYFIEPR</sequence>
<dbReference type="AlphaFoldDB" id="A0A1F6DES6"/>
<evidence type="ECO:0000259" key="1">
    <source>
        <dbReference type="PROSITE" id="PS50943"/>
    </source>
</evidence>
<evidence type="ECO:0000313" key="3">
    <source>
        <dbReference type="Proteomes" id="UP000178794"/>
    </source>
</evidence>
<accession>A0A1F6DES6</accession>
<dbReference type="PROSITE" id="PS50943">
    <property type="entry name" value="HTH_CROC1"/>
    <property type="match status" value="1"/>
</dbReference>
<dbReference type="Proteomes" id="UP000178794">
    <property type="component" value="Unassembled WGS sequence"/>
</dbReference>
<dbReference type="Pfam" id="PF13560">
    <property type="entry name" value="HTH_31"/>
    <property type="match status" value="1"/>
</dbReference>
<dbReference type="SUPFAM" id="SSF47413">
    <property type="entry name" value="lambda repressor-like DNA-binding domains"/>
    <property type="match status" value="1"/>
</dbReference>
<evidence type="ECO:0000313" key="2">
    <source>
        <dbReference type="EMBL" id="OGG59924.1"/>
    </source>
</evidence>
<protein>
    <recommendedName>
        <fullName evidence="1">HTH cro/C1-type domain-containing protein</fullName>
    </recommendedName>
</protein>
<dbReference type="EMBL" id="MFLF01000012">
    <property type="protein sequence ID" value="OGG59924.1"/>
    <property type="molecule type" value="Genomic_DNA"/>
</dbReference>